<feature type="transmembrane region" description="Helical" evidence="6">
    <location>
        <begin position="12"/>
        <end position="36"/>
    </location>
</feature>
<keyword evidence="3 6" id="KW-0812">Transmembrane</keyword>
<protein>
    <submittedName>
        <fullName evidence="7">Carotenoid biosynthetic protein CrtK</fullName>
    </submittedName>
</protein>
<dbReference type="InterPro" id="IPR038330">
    <property type="entry name" value="TspO/MBR-related_sf"/>
</dbReference>
<reference evidence="8" key="1">
    <citation type="submission" date="2013-12" db="EMBL/GenBank/DDBJ databases">
        <title>Genome sequences of Streptococcus thermophilus strains MTH17CL396 and M17PTZA496 isolated from Fontina cheese in Valle d'Aosta region (Italy).</title>
        <authorList>
            <person name="Treu L."/>
            <person name="Giacomini A."/>
            <person name="Corich V."/>
            <person name="Vendramin V."/>
            <person name="Bovo B."/>
        </authorList>
    </citation>
    <scope>NUCLEOTIDE SEQUENCE [LARGE SCALE GENOMIC DNA]</scope>
    <source>
        <strain evidence="8">M17PTZA496</strain>
    </source>
</reference>
<dbReference type="CDD" id="cd15904">
    <property type="entry name" value="TSPO_MBR"/>
    <property type="match status" value="1"/>
</dbReference>
<evidence type="ECO:0000313" key="8">
    <source>
        <dbReference type="Proteomes" id="UP000024559"/>
    </source>
</evidence>
<dbReference type="FunFam" id="1.20.1260.100:FF:000001">
    <property type="entry name" value="translocator protein 2"/>
    <property type="match status" value="1"/>
</dbReference>
<comment type="similarity">
    <text evidence="2">Belongs to the TspO/BZRP family.</text>
</comment>
<dbReference type="Pfam" id="PF03073">
    <property type="entry name" value="TspO_MBR"/>
    <property type="match status" value="1"/>
</dbReference>
<evidence type="ECO:0000256" key="6">
    <source>
        <dbReference type="SAM" id="Phobius"/>
    </source>
</evidence>
<dbReference type="Proteomes" id="UP000024559">
    <property type="component" value="Chromosome"/>
</dbReference>
<dbReference type="GO" id="GO:0016020">
    <property type="term" value="C:membrane"/>
    <property type="evidence" value="ECO:0007669"/>
    <property type="project" value="UniProtKB-SubCell"/>
</dbReference>
<dbReference type="HOGENOM" id="CLU_091805_2_0_9"/>
<dbReference type="Gene3D" id="1.20.1260.100">
    <property type="entry name" value="TspO/MBR protein"/>
    <property type="match status" value="1"/>
</dbReference>
<evidence type="ECO:0000256" key="4">
    <source>
        <dbReference type="ARBA" id="ARBA00022989"/>
    </source>
</evidence>
<evidence type="ECO:0000256" key="3">
    <source>
        <dbReference type="ARBA" id="ARBA00022692"/>
    </source>
</evidence>
<feature type="transmembrane region" description="Helical" evidence="6">
    <location>
        <begin position="56"/>
        <end position="78"/>
    </location>
</feature>
<name>A0A0E2QHU2_STRTR</name>
<comment type="subcellular location">
    <subcellularLocation>
        <location evidence="1">Membrane</location>
        <topology evidence="1">Multi-pass membrane protein</topology>
    </subcellularLocation>
</comment>
<evidence type="ECO:0000256" key="2">
    <source>
        <dbReference type="ARBA" id="ARBA00007524"/>
    </source>
</evidence>
<dbReference type="AlphaFoldDB" id="A0A0E2QHU2"/>
<dbReference type="PATRIC" id="fig|1433289.7.peg.1047"/>
<dbReference type="InterPro" id="IPR004307">
    <property type="entry name" value="TspO_MBR"/>
</dbReference>
<keyword evidence="5 6" id="KW-0472">Membrane</keyword>
<dbReference type="PANTHER" id="PTHR10057:SF0">
    <property type="entry name" value="TRANSLOCATOR PROTEIN"/>
    <property type="match status" value="1"/>
</dbReference>
<gene>
    <name evidence="7" type="ORF">X841_05175</name>
</gene>
<feature type="transmembrane region" description="Helical" evidence="6">
    <location>
        <begin position="113"/>
        <end position="131"/>
    </location>
</feature>
<organism evidence="7 8">
    <name type="scientific">Streptococcus thermophilus M17PTZA496</name>
    <dbReference type="NCBI Taxonomy" id="1433289"/>
    <lineage>
        <taxon>Bacteria</taxon>
        <taxon>Bacillati</taxon>
        <taxon>Bacillota</taxon>
        <taxon>Bacilli</taxon>
        <taxon>Lactobacillales</taxon>
        <taxon>Streptococcaceae</taxon>
        <taxon>Streptococcus</taxon>
    </lineage>
</organism>
<keyword evidence="4 6" id="KW-1133">Transmembrane helix</keyword>
<evidence type="ECO:0000313" key="7">
    <source>
        <dbReference type="EMBL" id="ETW89980.1"/>
    </source>
</evidence>
<dbReference type="PIRSF" id="PIRSF005859">
    <property type="entry name" value="PBR"/>
    <property type="match status" value="1"/>
</dbReference>
<dbReference type="PANTHER" id="PTHR10057">
    <property type="entry name" value="PERIPHERAL-TYPE BENZODIAZEPINE RECEPTOR"/>
    <property type="match status" value="1"/>
</dbReference>
<sequence>MKGREIMTSNKLKSLGQLILFIIGIELIGGLSGLLAGDIKRIYNNLKLPLLAPPDYLFGIVWPVLYAFIAISAYLIFYKLKTRRSEGQNALFYFGIQLILNFIWSIIFFKGYFWLGVIIILLLDFIVYLCIIKFSKINKWSSFLLIPYFIWIIFATYLSVSVAILN</sequence>
<accession>A0A0E2QHU2</accession>
<evidence type="ECO:0000256" key="5">
    <source>
        <dbReference type="ARBA" id="ARBA00023136"/>
    </source>
</evidence>
<dbReference type="EMBL" id="AZJT01000040">
    <property type="protein sequence ID" value="ETW89980.1"/>
    <property type="molecule type" value="Genomic_DNA"/>
</dbReference>
<proteinExistence type="inferred from homology"/>
<feature type="transmembrane region" description="Helical" evidence="6">
    <location>
        <begin position="90"/>
        <end position="107"/>
    </location>
</feature>
<comment type="caution">
    <text evidence="7">The sequence shown here is derived from an EMBL/GenBank/DDBJ whole genome shotgun (WGS) entry which is preliminary data.</text>
</comment>
<evidence type="ECO:0000256" key="1">
    <source>
        <dbReference type="ARBA" id="ARBA00004141"/>
    </source>
</evidence>
<dbReference type="GO" id="GO:0033013">
    <property type="term" value="P:tetrapyrrole metabolic process"/>
    <property type="evidence" value="ECO:0007669"/>
    <property type="project" value="UniProtKB-ARBA"/>
</dbReference>
<feature type="transmembrane region" description="Helical" evidence="6">
    <location>
        <begin position="143"/>
        <end position="165"/>
    </location>
</feature>